<dbReference type="AlphaFoldDB" id="A0A844T7I6"/>
<organism evidence="2 3">
    <name type="scientific">Bradyrhizobium pachyrhizi</name>
    <dbReference type="NCBI Taxonomy" id="280333"/>
    <lineage>
        <taxon>Bacteria</taxon>
        <taxon>Pseudomonadati</taxon>
        <taxon>Pseudomonadota</taxon>
        <taxon>Alphaproteobacteria</taxon>
        <taxon>Hyphomicrobiales</taxon>
        <taxon>Nitrobacteraceae</taxon>
        <taxon>Bradyrhizobium</taxon>
    </lineage>
</organism>
<dbReference type="RefSeq" id="WP_157348694.1">
    <property type="nucleotide sequence ID" value="NZ_WQNF01000058.1"/>
</dbReference>
<evidence type="ECO:0000313" key="2">
    <source>
        <dbReference type="EMBL" id="MVT71051.1"/>
    </source>
</evidence>
<comment type="caution">
    <text evidence="2">The sequence shown here is derived from an EMBL/GenBank/DDBJ whole genome shotgun (WGS) entry which is preliminary data.</text>
</comment>
<dbReference type="EMBL" id="WQNF01000058">
    <property type="protein sequence ID" value="MVT71051.1"/>
    <property type="molecule type" value="Genomic_DNA"/>
</dbReference>
<dbReference type="Proteomes" id="UP000436468">
    <property type="component" value="Unassembled WGS sequence"/>
</dbReference>
<accession>A0A844T7I6</accession>
<proteinExistence type="predicted"/>
<gene>
    <name evidence="2" type="ORF">GPL21_39090</name>
</gene>
<keyword evidence="3" id="KW-1185">Reference proteome</keyword>
<dbReference type="Pfam" id="PF21834">
    <property type="entry name" value="DUF6894"/>
    <property type="match status" value="1"/>
</dbReference>
<name>A0A844T7I6_9BRAD</name>
<protein>
    <recommendedName>
        <fullName evidence="1">DUF6894 domain-containing protein</fullName>
    </recommendedName>
</protein>
<sequence>MSRYYFHITNGHPFDDPAGEELQDEQAAWQQALLTVRDIESNLGLDASNRWSLVVKREDIPVFQIEVTAKRLGSS</sequence>
<dbReference type="InterPro" id="IPR054189">
    <property type="entry name" value="DUF6894"/>
</dbReference>
<evidence type="ECO:0000259" key="1">
    <source>
        <dbReference type="Pfam" id="PF21834"/>
    </source>
</evidence>
<evidence type="ECO:0000313" key="3">
    <source>
        <dbReference type="Proteomes" id="UP000436468"/>
    </source>
</evidence>
<reference evidence="2 3" key="1">
    <citation type="submission" date="2019-12" db="EMBL/GenBank/DDBJ databases">
        <title>Draft genome sequences Bradyrhizobium cajani AMBPC1010, Bradyrhizobium pachyrhizi AMBPC1040 and Bradyrhizobium yuanmingense ALSPC3051, three plant growth promoting strains isolated from nodules of Cajanus cajan L. in Dominican Republic.</title>
        <authorList>
            <person name="Flores-Felix J.D."/>
            <person name="Araujo J."/>
            <person name="Diaz-Alcantara C."/>
            <person name="Gonzalez-Andres F."/>
            <person name="Velazquez E."/>
        </authorList>
    </citation>
    <scope>NUCLEOTIDE SEQUENCE [LARGE SCALE GENOMIC DNA]</scope>
    <source>
        <strain evidence="2 3">1040</strain>
    </source>
</reference>
<feature type="domain" description="DUF6894" evidence="1">
    <location>
        <begin position="3"/>
        <end position="67"/>
    </location>
</feature>